<dbReference type="GO" id="GO:0003677">
    <property type="term" value="F:DNA binding"/>
    <property type="evidence" value="ECO:0007669"/>
    <property type="project" value="InterPro"/>
</dbReference>
<name>A0A1I5LJG1_9HYPH</name>
<dbReference type="Proteomes" id="UP000199236">
    <property type="component" value="Unassembled WGS sequence"/>
</dbReference>
<dbReference type="STRING" id="655353.SAMN04488056_1178"/>
<protein>
    <recommendedName>
        <fullName evidence="1">DUF6538 domain-containing protein</fullName>
    </recommendedName>
</protein>
<feature type="domain" description="DUF6538" evidence="1">
    <location>
        <begin position="24"/>
        <end position="78"/>
    </location>
</feature>
<dbReference type="AlphaFoldDB" id="A0A1I5LJG1"/>
<dbReference type="EMBL" id="FOVR01000017">
    <property type="protein sequence ID" value="SFO96966.1"/>
    <property type="molecule type" value="Genomic_DNA"/>
</dbReference>
<dbReference type="InterPro" id="IPR011010">
    <property type="entry name" value="DNA_brk_join_enz"/>
</dbReference>
<evidence type="ECO:0000313" key="2">
    <source>
        <dbReference type="EMBL" id="SFO96966.1"/>
    </source>
</evidence>
<sequence length="382" mass="43484">MCSSTCRLGSAATKVKWVKLMGGLIKRGKGTFHFRMRVPKEYVGIAGKTEIHRTLKTDSARKATELVPAMRKGILDELKALKLLKDQPDCADSYRAAQEIVKKRGLNYLPSGSLLLAPLEETLIRFEKLAEGDNIQVARALLGGIEEPGLRLSELVATVEEYRRHDNRHKNDDQLRKWRNPRKKAVRNLMKSIGNNDILVSEIDAAAVQKHKMFWQKAVSTGKAKPDTANKDFIHMRSMLSDYYESIGMVQAPRTYQGIGIKKDRYEKANRKLEIPVNWMTEKWFAPGAFDGINQEAVDILLISIETGCRQSEISNLPHMRLYWMIQSRTFTFKWKKEICVARLRIQPLNGRCPSSVSLWQQPNGTQKDFQSIVATATIPTR</sequence>
<dbReference type="Pfam" id="PF20172">
    <property type="entry name" value="DUF6538"/>
    <property type="match status" value="1"/>
</dbReference>
<keyword evidence="3" id="KW-1185">Reference proteome</keyword>
<evidence type="ECO:0000313" key="3">
    <source>
        <dbReference type="Proteomes" id="UP000199236"/>
    </source>
</evidence>
<organism evidence="2 3">
    <name type="scientific">Cohaesibacter marisflavi</name>
    <dbReference type="NCBI Taxonomy" id="655353"/>
    <lineage>
        <taxon>Bacteria</taxon>
        <taxon>Pseudomonadati</taxon>
        <taxon>Pseudomonadota</taxon>
        <taxon>Alphaproteobacteria</taxon>
        <taxon>Hyphomicrobiales</taxon>
        <taxon>Cohaesibacteraceae</taxon>
    </lineage>
</organism>
<reference evidence="2 3" key="1">
    <citation type="submission" date="2016-10" db="EMBL/GenBank/DDBJ databases">
        <authorList>
            <person name="de Groot N.N."/>
        </authorList>
    </citation>
    <scope>NUCLEOTIDE SEQUENCE [LARGE SCALE GENOMIC DNA]</scope>
    <source>
        <strain evidence="2 3">CGMCC 1.9157</strain>
    </source>
</reference>
<accession>A0A1I5LJG1</accession>
<proteinExistence type="predicted"/>
<evidence type="ECO:0000259" key="1">
    <source>
        <dbReference type="Pfam" id="PF20172"/>
    </source>
</evidence>
<dbReference type="SUPFAM" id="SSF56349">
    <property type="entry name" value="DNA breaking-rejoining enzymes"/>
    <property type="match status" value="1"/>
</dbReference>
<gene>
    <name evidence="2" type="ORF">SAMN04488056_1178</name>
</gene>
<dbReference type="InterPro" id="IPR046668">
    <property type="entry name" value="DUF6538"/>
</dbReference>